<evidence type="ECO:0000256" key="1">
    <source>
        <dbReference type="SAM" id="MobiDB-lite"/>
    </source>
</evidence>
<dbReference type="OrthoDB" id="272624at2759"/>
<dbReference type="GO" id="GO:0001156">
    <property type="term" value="F:TFIIIC-class transcription factor complex binding"/>
    <property type="evidence" value="ECO:0007669"/>
    <property type="project" value="TreeGrafter"/>
</dbReference>
<feature type="compositionally biased region" description="Basic and acidic residues" evidence="1">
    <location>
        <begin position="193"/>
        <end position="228"/>
    </location>
</feature>
<dbReference type="SUPFAM" id="SSF46689">
    <property type="entry name" value="Homeodomain-like"/>
    <property type="match status" value="1"/>
</dbReference>
<dbReference type="InterPro" id="IPR009057">
    <property type="entry name" value="Homeodomain-like_sf"/>
</dbReference>
<dbReference type="PANTHER" id="PTHR22929">
    <property type="entry name" value="RNA POLYMERASE III TRANSCRIPTION INITIATION FACTOR B"/>
    <property type="match status" value="1"/>
</dbReference>
<dbReference type="Proteomes" id="UP000250140">
    <property type="component" value="Unassembled WGS sequence"/>
</dbReference>
<feature type="compositionally biased region" description="Basic residues" evidence="1">
    <location>
        <begin position="243"/>
        <end position="254"/>
    </location>
</feature>
<feature type="region of interest" description="Disordered" evidence="1">
    <location>
        <begin position="192"/>
        <end position="270"/>
    </location>
</feature>
<organism evidence="3 4">
    <name type="scientific">Glonium stellatum</name>
    <dbReference type="NCBI Taxonomy" id="574774"/>
    <lineage>
        <taxon>Eukaryota</taxon>
        <taxon>Fungi</taxon>
        <taxon>Dikarya</taxon>
        <taxon>Ascomycota</taxon>
        <taxon>Pezizomycotina</taxon>
        <taxon>Dothideomycetes</taxon>
        <taxon>Pleosporomycetidae</taxon>
        <taxon>Gloniales</taxon>
        <taxon>Gloniaceae</taxon>
        <taxon>Glonium</taxon>
    </lineage>
</organism>
<name>A0A8E2FE02_9PEZI</name>
<keyword evidence="4" id="KW-1185">Reference proteome</keyword>
<gene>
    <name evidence="3" type="ORF">AOQ84DRAFT_279380</name>
</gene>
<dbReference type="InterPro" id="IPR001005">
    <property type="entry name" value="SANT/Myb"/>
</dbReference>
<evidence type="ECO:0000259" key="2">
    <source>
        <dbReference type="SMART" id="SM00717"/>
    </source>
</evidence>
<reference evidence="3 4" key="1">
    <citation type="journal article" date="2016" name="Nat. Commun.">
        <title>Ectomycorrhizal ecology is imprinted in the genome of the dominant symbiotic fungus Cenococcum geophilum.</title>
        <authorList>
            <consortium name="DOE Joint Genome Institute"/>
            <person name="Peter M."/>
            <person name="Kohler A."/>
            <person name="Ohm R.A."/>
            <person name="Kuo A."/>
            <person name="Krutzmann J."/>
            <person name="Morin E."/>
            <person name="Arend M."/>
            <person name="Barry K.W."/>
            <person name="Binder M."/>
            <person name="Choi C."/>
            <person name="Clum A."/>
            <person name="Copeland A."/>
            <person name="Grisel N."/>
            <person name="Haridas S."/>
            <person name="Kipfer T."/>
            <person name="LaButti K."/>
            <person name="Lindquist E."/>
            <person name="Lipzen A."/>
            <person name="Maire R."/>
            <person name="Meier B."/>
            <person name="Mihaltcheva S."/>
            <person name="Molinier V."/>
            <person name="Murat C."/>
            <person name="Poggeler S."/>
            <person name="Quandt C.A."/>
            <person name="Sperisen C."/>
            <person name="Tritt A."/>
            <person name="Tisserant E."/>
            <person name="Crous P.W."/>
            <person name="Henrissat B."/>
            <person name="Nehls U."/>
            <person name="Egli S."/>
            <person name="Spatafora J.W."/>
            <person name="Grigoriev I.V."/>
            <person name="Martin F.M."/>
        </authorList>
    </citation>
    <scope>NUCLEOTIDE SEQUENCE [LARGE SCALE GENOMIC DNA]</scope>
    <source>
        <strain evidence="3 4">CBS 207.34</strain>
    </source>
</reference>
<feature type="domain" description="Myb-like" evidence="2">
    <location>
        <begin position="115"/>
        <end position="163"/>
    </location>
</feature>
<dbReference type="GO" id="GO:0000126">
    <property type="term" value="C:transcription factor TFIIIB complex"/>
    <property type="evidence" value="ECO:0007669"/>
    <property type="project" value="TreeGrafter"/>
</dbReference>
<dbReference type="PANTHER" id="PTHR22929:SF0">
    <property type="entry name" value="TRANSCRIPTION FACTOR TFIIIB COMPONENT B'' HOMOLOG"/>
    <property type="match status" value="1"/>
</dbReference>
<accession>A0A8E2FE02</accession>
<dbReference type="InterPro" id="IPR039467">
    <property type="entry name" value="TFIIIB_B''_Myb"/>
</dbReference>
<dbReference type="EMBL" id="KV748470">
    <property type="protein sequence ID" value="OCL15248.1"/>
    <property type="molecule type" value="Genomic_DNA"/>
</dbReference>
<protein>
    <recommendedName>
        <fullName evidence="2">Myb-like domain-containing protein</fullName>
    </recommendedName>
</protein>
<dbReference type="Gene3D" id="1.10.10.60">
    <property type="entry name" value="Homeodomain-like"/>
    <property type="match status" value="1"/>
</dbReference>
<proteinExistence type="predicted"/>
<evidence type="ECO:0000313" key="3">
    <source>
        <dbReference type="EMBL" id="OCL15248.1"/>
    </source>
</evidence>
<sequence length="270" mass="30937">MREIDWPEVIRRRKEQQLALANSGGTNQDEVNERLEEAGRERAAAQTRGPQLRIVDGNIILDQTSLVVDRHAEATRDEDTLEAVEEDDLTTRVNVQSWILAGRRDPADRIMLHGSATRWSAAQTDAFYDALQMFGTDFQTISTMFPGKTRRRIKHKFVKEERENPERVKAALTGPKEPIDFQKYLDITGKQADSFKDPRELEQELREEDQRQMVEIEKQKQEYQEMQRQKQFAGAGGAGTQGKGKKKKDKRKKNQPLGGEEVEVLGTIDD</sequence>
<dbReference type="GO" id="GO:0070898">
    <property type="term" value="P:RNA polymerase III preinitiation complex assembly"/>
    <property type="evidence" value="ECO:0007669"/>
    <property type="project" value="TreeGrafter"/>
</dbReference>
<evidence type="ECO:0000313" key="4">
    <source>
        <dbReference type="Proteomes" id="UP000250140"/>
    </source>
</evidence>
<dbReference type="CDD" id="cd00167">
    <property type="entry name" value="SANT"/>
    <property type="match status" value="1"/>
</dbReference>
<dbReference type="Pfam" id="PF15963">
    <property type="entry name" value="Myb_DNA-bind_7"/>
    <property type="match status" value="1"/>
</dbReference>
<dbReference type="AlphaFoldDB" id="A0A8E2FE02"/>
<feature type="compositionally biased region" description="Acidic residues" evidence="1">
    <location>
        <begin position="260"/>
        <end position="270"/>
    </location>
</feature>
<dbReference type="SMART" id="SM00717">
    <property type="entry name" value="SANT"/>
    <property type="match status" value="1"/>
</dbReference>